<dbReference type="Proteomes" id="UP000315344">
    <property type="component" value="Unassembled WGS sequence"/>
</dbReference>
<sequence>MSDILSMSDEEILALSPTERDKLMEQEPAPEPVVEPTEEEQVNEPAPEPTPEPEPQPTPEPEPEPQPEEQPGVAEPEPAAQVDQPAAEPAKVEEPVEEEKPAGPTAEEQLNKLLSTFKASGRDFKVNSVDEAIQLMQKGVNYHDKMHGLKPVMGIARMLEREGLLNEGKLSFLIDLHKKNPEAIAKLVKESGVDPLEVDDNKVAAYKSKSYGLTPQENALEDALSELQQYQSHDRVIGMVSTKMDPASREVVLKNPSVLLHIADQVDSGVYDVIQAEVDKQRILGNLRGMNDLQAYDAVGQALNEQGAFNHLQKKQAPVAQQPAPVVVAPRTPAPKPANVAKVAAAPAKTTTAPPVAPKAFNPLAMSDEEFMKLAGKPL</sequence>
<reference evidence="2 3" key="1">
    <citation type="journal article" date="2017" name="Nat. Commun.">
        <title>In situ click chemistry generation of cyclooxygenase-2 inhibitors.</title>
        <authorList>
            <person name="Bhardwaj A."/>
            <person name="Kaur J."/>
            <person name="Wuest M."/>
            <person name="Wuest F."/>
        </authorList>
    </citation>
    <scope>NUCLEOTIDE SEQUENCE [LARGE SCALE GENOMIC DNA]</scope>
    <source>
        <strain evidence="2">S2_012_000_R3_94</strain>
    </source>
</reference>
<name>A0A533I5Y4_PARDE</name>
<feature type="compositionally biased region" description="Low complexity" evidence="1">
    <location>
        <begin position="69"/>
        <end position="89"/>
    </location>
</feature>
<feature type="region of interest" description="Disordered" evidence="1">
    <location>
        <begin position="1"/>
        <end position="107"/>
    </location>
</feature>
<evidence type="ECO:0000313" key="2">
    <source>
        <dbReference type="EMBL" id="TKW65222.1"/>
    </source>
</evidence>
<dbReference type="EMBL" id="VAFL01000015">
    <property type="protein sequence ID" value="TKW65222.1"/>
    <property type="molecule type" value="Genomic_DNA"/>
</dbReference>
<evidence type="ECO:0000313" key="3">
    <source>
        <dbReference type="Proteomes" id="UP000315344"/>
    </source>
</evidence>
<organism evidence="2 3">
    <name type="scientific">Paracoccus denitrificans</name>
    <dbReference type="NCBI Taxonomy" id="266"/>
    <lineage>
        <taxon>Bacteria</taxon>
        <taxon>Pseudomonadati</taxon>
        <taxon>Pseudomonadota</taxon>
        <taxon>Alphaproteobacteria</taxon>
        <taxon>Rhodobacterales</taxon>
        <taxon>Paracoccaceae</taxon>
        <taxon>Paracoccus</taxon>
    </lineage>
</organism>
<feature type="compositionally biased region" description="Basic and acidic residues" evidence="1">
    <location>
        <begin position="90"/>
        <end position="101"/>
    </location>
</feature>
<proteinExistence type="predicted"/>
<feature type="compositionally biased region" description="Pro residues" evidence="1">
    <location>
        <begin position="46"/>
        <end position="60"/>
    </location>
</feature>
<protein>
    <submittedName>
        <fullName evidence="2">Uncharacterized protein</fullName>
    </submittedName>
</protein>
<accession>A0A533I5Y4</accession>
<comment type="caution">
    <text evidence="2">The sequence shown here is derived from an EMBL/GenBank/DDBJ whole genome shotgun (WGS) entry which is preliminary data.</text>
</comment>
<evidence type="ECO:0000256" key="1">
    <source>
        <dbReference type="SAM" id="MobiDB-lite"/>
    </source>
</evidence>
<gene>
    <name evidence="2" type="ORF">DI616_15960</name>
</gene>
<dbReference type="AlphaFoldDB" id="A0A533I5Y4"/>